<dbReference type="InParanoid" id="D8QQ53"/>
<keyword evidence="2" id="KW-0067">ATP-binding</keyword>
<dbReference type="InterPro" id="IPR027417">
    <property type="entry name" value="P-loop_NTPase"/>
</dbReference>
<dbReference type="OMA" id="KDANECP"/>
<dbReference type="FunCoup" id="D8QQ53">
    <property type="interactions" value="175"/>
</dbReference>
<feature type="region of interest" description="Disordered" evidence="3">
    <location>
        <begin position="525"/>
        <end position="563"/>
    </location>
</feature>
<protein>
    <recommendedName>
        <fullName evidence="4">Zeta toxin domain-containing protein</fullName>
    </recommendedName>
</protein>
<name>D8QQ53_SELML</name>
<evidence type="ECO:0000256" key="1">
    <source>
        <dbReference type="ARBA" id="ARBA00022741"/>
    </source>
</evidence>
<sequence>MREHLGSFTVTGAFALVLQIHRNQEQVQQHQSQSFHQNSQQSREILAARPDSGDLEALIAHIGLTSGGLAKTIELYGNYVARQIGLSKNSPVAKALAKVAMEYLNGDKSPSDGSLENIAAFLSKRLKDPSSSQMVFDELVKELDSCMISYFSFHWQHSAHLLDQVRSGQRNLRSIVMAATRKHRFQRAMQTLKAKRAFATLVETIKAMKTIKHLEARELPDCDHELGGEFKRQRRSPVLMLVGGGMGAGKSTVVKELLHATESIVRHDAVVVEADAFKEADVLYRSLSSGSGDVSMASQLVHDSSTRAASSLLVSALNEGRDVIFDGTMSWEPFVMQTIAMARDVHRRRYRLGPGYRLDENGVLVERYWEPVEAEETSIEDEPAYRIVLVGVTCDALLAVVRGIRRAIITNRFVPIPAQLRSHKMFAASLERYCDAVDNARIYSTSRMGGLPELIGVKDGPGKLKRLNEAGFETVRDLALLNPDASSVLELYRGRSSQVWEEVVMASDRRSRRDFLWDMLVHDDESEEDDFYSGSSSDYSTSSSSSSAASSADSLDEMSPRDD</sequence>
<keyword evidence="6" id="KW-1185">Reference proteome</keyword>
<dbReference type="SUPFAM" id="SSF52540">
    <property type="entry name" value="P-loop containing nucleoside triphosphate hydrolases"/>
    <property type="match status" value="1"/>
</dbReference>
<dbReference type="GO" id="GO:0016301">
    <property type="term" value="F:kinase activity"/>
    <property type="evidence" value="ECO:0007669"/>
    <property type="project" value="InterPro"/>
</dbReference>
<dbReference type="STRING" id="88036.D8QQ53"/>
<keyword evidence="1" id="KW-0547">Nucleotide-binding</keyword>
<evidence type="ECO:0000256" key="2">
    <source>
        <dbReference type="ARBA" id="ARBA00022840"/>
    </source>
</evidence>
<reference evidence="5 6" key="1">
    <citation type="journal article" date="2011" name="Science">
        <title>The Selaginella genome identifies genetic changes associated with the evolution of vascular plants.</title>
        <authorList>
            <person name="Banks J.A."/>
            <person name="Nishiyama T."/>
            <person name="Hasebe M."/>
            <person name="Bowman J.L."/>
            <person name="Gribskov M."/>
            <person name="dePamphilis C."/>
            <person name="Albert V.A."/>
            <person name="Aono N."/>
            <person name="Aoyama T."/>
            <person name="Ambrose B.A."/>
            <person name="Ashton N.W."/>
            <person name="Axtell M.J."/>
            <person name="Barker E."/>
            <person name="Barker M.S."/>
            <person name="Bennetzen J.L."/>
            <person name="Bonawitz N.D."/>
            <person name="Chapple C."/>
            <person name="Cheng C."/>
            <person name="Correa L.G."/>
            <person name="Dacre M."/>
            <person name="DeBarry J."/>
            <person name="Dreyer I."/>
            <person name="Elias M."/>
            <person name="Engstrom E.M."/>
            <person name="Estelle M."/>
            <person name="Feng L."/>
            <person name="Finet C."/>
            <person name="Floyd S.K."/>
            <person name="Frommer W.B."/>
            <person name="Fujita T."/>
            <person name="Gramzow L."/>
            <person name="Gutensohn M."/>
            <person name="Harholt J."/>
            <person name="Hattori M."/>
            <person name="Heyl A."/>
            <person name="Hirai T."/>
            <person name="Hiwatashi Y."/>
            <person name="Ishikawa M."/>
            <person name="Iwata M."/>
            <person name="Karol K.G."/>
            <person name="Koehler B."/>
            <person name="Kolukisaoglu U."/>
            <person name="Kubo M."/>
            <person name="Kurata T."/>
            <person name="Lalonde S."/>
            <person name="Li K."/>
            <person name="Li Y."/>
            <person name="Litt A."/>
            <person name="Lyons E."/>
            <person name="Manning G."/>
            <person name="Maruyama T."/>
            <person name="Michael T.P."/>
            <person name="Mikami K."/>
            <person name="Miyazaki S."/>
            <person name="Morinaga S."/>
            <person name="Murata T."/>
            <person name="Mueller-Roeber B."/>
            <person name="Nelson D.R."/>
            <person name="Obara M."/>
            <person name="Oguri Y."/>
            <person name="Olmstead R.G."/>
            <person name="Onodera N."/>
            <person name="Petersen B.L."/>
            <person name="Pils B."/>
            <person name="Prigge M."/>
            <person name="Rensing S.A."/>
            <person name="Riano-Pachon D.M."/>
            <person name="Roberts A.W."/>
            <person name="Sato Y."/>
            <person name="Scheller H.V."/>
            <person name="Schulz B."/>
            <person name="Schulz C."/>
            <person name="Shakirov E.V."/>
            <person name="Shibagaki N."/>
            <person name="Shinohara N."/>
            <person name="Shippen D.E."/>
            <person name="Soerensen I."/>
            <person name="Sotooka R."/>
            <person name="Sugimoto N."/>
            <person name="Sugita M."/>
            <person name="Sumikawa N."/>
            <person name="Tanurdzic M."/>
            <person name="Theissen G."/>
            <person name="Ulvskov P."/>
            <person name="Wakazuki S."/>
            <person name="Weng J.K."/>
            <person name="Willats W.W."/>
            <person name="Wipf D."/>
            <person name="Wolf P.G."/>
            <person name="Yang L."/>
            <person name="Zimmer A.D."/>
            <person name="Zhu Q."/>
            <person name="Mitros T."/>
            <person name="Hellsten U."/>
            <person name="Loque D."/>
            <person name="Otillar R."/>
            <person name="Salamov A."/>
            <person name="Schmutz J."/>
            <person name="Shapiro H."/>
            <person name="Lindquist E."/>
            <person name="Lucas S."/>
            <person name="Rokhsar D."/>
            <person name="Grigoriev I.V."/>
        </authorList>
    </citation>
    <scope>NUCLEOTIDE SEQUENCE [LARGE SCALE GENOMIC DNA]</scope>
</reference>
<dbReference type="InterPro" id="IPR010488">
    <property type="entry name" value="Zeta_toxin_domain"/>
</dbReference>
<dbReference type="Pfam" id="PF06414">
    <property type="entry name" value="Zeta_toxin"/>
    <property type="match status" value="1"/>
</dbReference>
<evidence type="ECO:0000313" key="5">
    <source>
        <dbReference type="EMBL" id="EFJ38401.1"/>
    </source>
</evidence>
<feature type="compositionally biased region" description="Low complexity" evidence="3">
    <location>
        <begin position="532"/>
        <end position="553"/>
    </location>
</feature>
<proteinExistence type="predicted"/>
<evidence type="ECO:0000256" key="3">
    <source>
        <dbReference type="SAM" id="MobiDB-lite"/>
    </source>
</evidence>
<dbReference type="Gene3D" id="3.40.50.300">
    <property type="entry name" value="P-loop containing nucleotide triphosphate hydrolases"/>
    <property type="match status" value="1"/>
</dbReference>
<dbReference type="Gramene" id="EFJ38401">
    <property type="protein sequence ID" value="EFJ38401"/>
    <property type="gene ID" value="SELMODRAFT_73427"/>
</dbReference>
<organism evidence="6">
    <name type="scientific">Selaginella moellendorffii</name>
    <name type="common">Spikemoss</name>
    <dbReference type="NCBI Taxonomy" id="88036"/>
    <lineage>
        <taxon>Eukaryota</taxon>
        <taxon>Viridiplantae</taxon>
        <taxon>Streptophyta</taxon>
        <taxon>Embryophyta</taxon>
        <taxon>Tracheophyta</taxon>
        <taxon>Lycopodiopsida</taxon>
        <taxon>Selaginellales</taxon>
        <taxon>Selaginellaceae</taxon>
        <taxon>Selaginella</taxon>
    </lineage>
</organism>
<dbReference type="PANTHER" id="PTHR31153">
    <property type="entry name" value="CALMODULIN CALCIUM-DEPENDENT NAD KINASE"/>
    <property type="match status" value="1"/>
</dbReference>
<dbReference type="Proteomes" id="UP000001514">
    <property type="component" value="Unassembled WGS sequence"/>
</dbReference>
<dbReference type="HOGENOM" id="CLU_021671_0_0_1"/>
<dbReference type="EMBL" id="GL377565">
    <property type="protein sequence ID" value="EFJ38401.1"/>
    <property type="molecule type" value="Genomic_DNA"/>
</dbReference>
<accession>D8QQ53</accession>
<dbReference type="KEGG" id="smo:SELMODRAFT_73427"/>
<dbReference type="AlphaFoldDB" id="D8QQ53"/>
<dbReference type="GO" id="GO:0005524">
    <property type="term" value="F:ATP binding"/>
    <property type="evidence" value="ECO:0007669"/>
    <property type="project" value="UniProtKB-KW"/>
</dbReference>
<feature type="domain" description="Zeta toxin" evidence="4">
    <location>
        <begin position="232"/>
        <end position="332"/>
    </location>
</feature>
<dbReference type="InterPro" id="IPR044802">
    <property type="entry name" value="NADKc-like"/>
</dbReference>
<dbReference type="PANTHER" id="PTHR31153:SF1">
    <property type="entry name" value="CALMODULIN CALCIUM-DEPENDENT NAD KINASE"/>
    <property type="match status" value="1"/>
</dbReference>
<evidence type="ECO:0000313" key="6">
    <source>
        <dbReference type="Proteomes" id="UP000001514"/>
    </source>
</evidence>
<dbReference type="eggNOG" id="ENOG502QPRV">
    <property type="taxonomic scope" value="Eukaryota"/>
</dbReference>
<gene>
    <name evidence="5" type="ORF">SELMODRAFT_73427</name>
</gene>
<evidence type="ECO:0000259" key="4">
    <source>
        <dbReference type="Pfam" id="PF06414"/>
    </source>
</evidence>